<dbReference type="RefSeq" id="WP_263594472.1">
    <property type="nucleotide sequence ID" value="NZ_CP107020.1"/>
</dbReference>
<protein>
    <submittedName>
        <fullName evidence="3">DUF58 domain-containing protein</fullName>
    </submittedName>
</protein>
<dbReference type="Pfam" id="PF01882">
    <property type="entry name" value="DUF58"/>
    <property type="match status" value="1"/>
</dbReference>
<evidence type="ECO:0000259" key="2">
    <source>
        <dbReference type="Pfam" id="PF01882"/>
    </source>
</evidence>
<keyword evidence="1" id="KW-0472">Membrane</keyword>
<feature type="transmembrane region" description="Helical" evidence="1">
    <location>
        <begin position="12"/>
        <end position="33"/>
    </location>
</feature>
<dbReference type="InterPro" id="IPR002881">
    <property type="entry name" value="DUF58"/>
</dbReference>
<gene>
    <name evidence="3" type="ORF">BRM3_02170</name>
</gene>
<name>A0ABY6G3Q1_9MICO</name>
<reference evidence="3" key="1">
    <citation type="submission" date="2022-10" db="EMBL/GenBank/DDBJ databases">
        <title>Whole-Genome Sequencing of Brachybacterium huguangmaarense BRM-3, Isolated from Betula schmidtii.</title>
        <authorList>
            <person name="Haam D."/>
        </authorList>
    </citation>
    <scope>NUCLEOTIDE SEQUENCE</scope>
    <source>
        <strain evidence="3">BRM-3</strain>
    </source>
</reference>
<feature type="transmembrane region" description="Helical" evidence="1">
    <location>
        <begin position="39"/>
        <end position="61"/>
    </location>
</feature>
<keyword evidence="4" id="KW-1185">Reference proteome</keyword>
<evidence type="ECO:0000313" key="3">
    <source>
        <dbReference type="EMBL" id="UYG17263.1"/>
    </source>
</evidence>
<dbReference type="Proteomes" id="UP001164305">
    <property type="component" value="Chromosome"/>
</dbReference>
<dbReference type="PANTHER" id="PTHR34351:SF1">
    <property type="entry name" value="SLR1927 PROTEIN"/>
    <property type="match status" value="1"/>
</dbReference>
<keyword evidence="1" id="KW-0812">Transmembrane</keyword>
<sequence length="446" mass="46478">MTGTILPVRPTARGLALLIVTLLLLALGGLTGLAAARGVAGLLLVALALCLVCTALALVGLRLRRAVRDEAVSAPGLARVDLELAPGALVRHLPLARGVVHCELPDDLGGPGDLPLAPAMGHHLPVARRGVHPLGRVETRVRDVLGLFEARRAQDLPGSVIGLPVIDEVDADLVRRAGLDRRGTPHGAVASGLGEIGPLARPYVEGDDLRRVHWRASAKVGTLMTREDEPAVSQTAVVIIDGRRRGALDLPTEDRLVAIAASLWSLLRSRGWAVRVLDARGDEIVHAAAESDPLIPGAEPLIDTRAATSVIARETDAIEVREALVSLARFDFTRDGGHERRSAGGVTTGDVALAIVVAPDDAGPGESGHRAADRELTGHGGVAPVGGWGRVVDLEGLCGRAGRRLALLVSGRADASAERLGSWVFVHTSRRASVADALEAAAEEAS</sequence>
<dbReference type="EMBL" id="CP107020">
    <property type="protein sequence ID" value="UYG17263.1"/>
    <property type="molecule type" value="Genomic_DNA"/>
</dbReference>
<keyword evidence="1" id="KW-1133">Transmembrane helix</keyword>
<dbReference type="PANTHER" id="PTHR34351">
    <property type="entry name" value="SLR1927 PROTEIN-RELATED"/>
    <property type="match status" value="1"/>
</dbReference>
<feature type="domain" description="DUF58" evidence="2">
    <location>
        <begin position="200"/>
        <end position="267"/>
    </location>
</feature>
<evidence type="ECO:0000313" key="4">
    <source>
        <dbReference type="Proteomes" id="UP001164305"/>
    </source>
</evidence>
<accession>A0ABY6G3Q1</accession>
<proteinExistence type="predicted"/>
<organism evidence="3 4">
    <name type="scientific">Brachybacterium huguangmaarense</name>
    <dbReference type="NCBI Taxonomy" id="1652028"/>
    <lineage>
        <taxon>Bacteria</taxon>
        <taxon>Bacillati</taxon>
        <taxon>Actinomycetota</taxon>
        <taxon>Actinomycetes</taxon>
        <taxon>Micrococcales</taxon>
        <taxon>Dermabacteraceae</taxon>
        <taxon>Brachybacterium</taxon>
    </lineage>
</organism>
<evidence type="ECO:0000256" key="1">
    <source>
        <dbReference type="SAM" id="Phobius"/>
    </source>
</evidence>